<reference evidence="2" key="3">
    <citation type="submission" date="2025-09" db="UniProtKB">
        <authorList>
            <consortium name="Ensembl"/>
        </authorList>
    </citation>
    <scope>IDENTIFICATION</scope>
</reference>
<dbReference type="PANTHER" id="PTHR20923">
    <property type="entry name" value="BAT4 PROTEIN-RELATED"/>
    <property type="match status" value="1"/>
</dbReference>
<feature type="compositionally biased region" description="Basic residues" evidence="1">
    <location>
        <begin position="61"/>
        <end position="73"/>
    </location>
</feature>
<proteinExistence type="predicted"/>
<sequence length="251" mass="28027">MSFLIAFTRAQEESDLWRDGQVQKKSSRGSSVTNQKEEIAPGETVRSFYENLVLPNGPGKPLHRKRKVPHTLHRPTVDTPHVQCKVTDSRLGNRLLKAAQDGNLSSLRTLIEKECCDVNYRDSYYWTAIMCAAYAGHDEAVKYLLSCGAAWVGVCERQGRDAMDLAEEAGHENVVDVLQNSGRPQVKEEPTRVVLPVLSSEILPIICPVMAMSLHLNLHGKIMWNSGICSLVRPNFSLAENSKCFSLNYKS</sequence>
<accession>A0A803SNS5</accession>
<reference evidence="2" key="2">
    <citation type="submission" date="2025-08" db="UniProtKB">
        <authorList>
            <consortium name="Ensembl"/>
        </authorList>
    </citation>
    <scope>IDENTIFICATION</scope>
</reference>
<dbReference type="PANTHER" id="PTHR20923:SF1">
    <property type="entry name" value="G PATCH DOMAIN AND ANKYRIN REPEAT-CONTAINING PROTEIN 1"/>
    <property type="match status" value="1"/>
</dbReference>
<dbReference type="InterPro" id="IPR002110">
    <property type="entry name" value="Ankyrin_rpt"/>
</dbReference>
<dbReference type="Pfam" id="PF12796">
    <property type="entry name" value="Ank_2"/>
    <property type="match status" value="1"/>
</dbReference>
<dbReference type="InParanoid" id="A0A803SNS5"/>
<evidence type="ECO:0000313" key="3">
    <source>
        <dbReference type="Proteomes" id="UP000001646"/>
    </source>
</evidence>
<protein>
    <submittedName>
        <fullName evidence="2">Uncharacterized protein</fullName>
    </submittedName>
</protein>
<dbReference type="Gene3D" id="1.25.40.20">
    <property type="entry name" value="Ankyrin repeat-containing domain"/>
    <property type="match status" value="1"/>
</dbReference>
<feature type="region of interest" description="Disordered" evidence="1">
    <location>
        <begin position="56"/>
        <end position="78"/>
    </location>
</feature>
<dbReference type="SMART" id="SM00248">
    <property type="entry name" value="ANK"/>
    <property type="match status" value="3"/>
</dbReference>
<dbReference type="SUPFAM" id="SSF48403">
    <property type="entry name" value="Ankyrin repeat"/>
    <property type="match status" value="1"/>
</dbReference>
<dbReference type="InterPro" id="IPR036770">
    <property type="entry name" value="Ankyrin_rpt-contain_sf"/>
</dbReference>
<organism evidence="2 3">
    <name type="scientific">Anolis carolinensis</name>
    <name type="common">Green anole</name>
    <name type="synonym">American chameleon</name>
    <dbReference type="NCBI Taxonomy" id="28377"/>
    <lineage>
        <taxon>Eukaryota</taxon>
        <taxon>Metazoa</taxon>
        <taxon>Chordata</taxon>
        <taxon>Craniata</taxon>
        <taxon>Vertebrata</taxon>
        <taxon>Euteleostomi</taxon>
        <taxon>Lepidosauria</taxon>
        <taxon>Squamata</taxon>
        <taxon>Bifurcata</taxon>
        <taxon>Unidentata</taxon>
        <taxon>Episquamata</taxon>
        <taxon>Toxicofera</taxon>
        <taxon>Iguania</taxon>
        <taxon>Dactyloidae</taxon>
        <taxon>Anolis</taxon>
    </lineage>
</organism>
<name>A0A803SNS5_ANOCA</name>
<evidence type="ECO:0000313" key="2">
    <source>
        <dbReference type="Ensembl" id="ENSACAP00000024615.1"/>
    </source>
</evidence>
<dbReference type="AlphaFoldDB" id="A0A803SNS5"/>
<dbReference type="Ensembl" id="ENSACAT00000047968.1">
    <property type="protein sequence ID" value="ENSACAP00000024615.1"/>
    <property type="gene ID" value="ENSACAG00000034568.1"/>
</dbReference>
<feature type="region of interest" description="Disordered" evidence="1">
    <location>
        <begin position="18"/>
        <end position="37"/>
    </location>
</feature>
<dbReference type="Proteomes" id="UP000001646">
    <property type="component" value="Chromosome 2"/>
</dbReference>
<evidence type="ECO:0000256" key="1">
    <source>
        <dbReference type="SAM" id="MobiDB-lite"/>
    </source>
</evidence>
<dbReference type="InterPro" id="IPR039146">
    <property type="entry name" value="GPANK1"/>
</dbReference>
<reference evidence="2 3" key="1">
    <citation type="submission" date="2009-12" db="EMBL/GenBank/DDBJ databases">
        <title>The Genome Sequence of Anolis carolinensis (Green Anole Lizard).</title>
        <authorList>
            <consortium name="The Genome Sequencing Platform"/>
            <person name="Di Palma F."/>
            <person name="Alfoldi J."/>
            <person name="Heiman D."/>
            <person name="Young S."/>
            <person name="Grabherr M."/>
            <person name="Johnson J."/>
            <person name="Lander E.S."/>
            <person name="Lindblad-Toh K."/>
        </authorList>
    </citation>
    <scope>NUCLEOTIDE SEQUENCE [LARGE SCALE GENOMIC DNA]</scope>
    <source>
        <strain evidence="2 3">JBL SC #1</strain>
    </source>
</reference>
<dbReference type="GeneTree" id="ENSGT00390000003292"/>
<keyword evidence="3" id="KW-1185">Reference proteome</keyword>